<feature type="binding site" evidence="8">
    <location>
        <begin position="147"/>
        <end position="150"/>
    </location>
    <ligand>
        <name>ATP</name>
        <dbReference type="ChEBI" id="CHEBI:30616"/>
    </ligand>
</feature>
<feature type="binding site" evidence="8">
    <location>
        <position position="153"/>
    </location>
    <ligand>
        <name>(R)-pantoate</name>
        <dbReference type="ChEBI" id="CHEBI:15980"/>
    </ligand>
</feature>
<dbReference type="PANTHER" id="PTHR21299">
    <property type="entry name" value="CYTIDYLATE KINASE/PANTOATE-BETA-ALANINE LIGASE"/>
    <property type="match status" value="1"/>
</dbReference>
<dbReference type="GO" id="GO:0016874">
    <property type="term" value="F:ligase activity"/>
    <property type="evidence" value="ECO:0007669"/>
    <property type="project" value="UniProtKB-KW"/>
</dbReference>
<evidence type="ECO:0000256" key="3">
    <source>
        <dbReference type="ARBA" id="ARBA00022598"/>
    </source>
</evidence>
<comment type="pathway">
    <text evidence="1 8">Cofactor biosynthesis; (R)-pantothenate biosynthesis; (R)-pantothenate from (R)-pantoate and beta-alanine: step 1/1.</text>
</comment>
<evidence type="ECO:0000256" key="5">
    <source>
        <dbReference type="ARBA" id="ARBA00022741"/>
    </source>
</evidence>
<name>A0ABU3K9Y8_9BACT</name>
<proteinExistence type="inferred from homology"/>
<feature type="binding site" evidence="8">
    <location>
        <position position="176"/>
    </location>
    <ligand>
        <name>ATP</name>
        <dbReference type="ChEBI" id="CHEBI:30616"/>
    </ligand>
</feature>
<dbReference type="HAMAP" id="MF_00158">
    <property type="entry name" value="PanC"/>
    <property type="match status" value="1"/>
</dbReference>
<keyword evidence="6 8" id="KW-0067">ATP-binding</keyword>
<dbReference type="SUPFAM" id="SSF52374">
    <property type="entry name" value="Nucleotidylyl transferase"/>
    <property type="match status" value="1"/>
</dbReference>
<dbReference type="InterPro" id="IPR004821">
    <property type="entry name" value="Cyt_trans-like"/>
</dbReference>
<feature type="active site" description="Proton donor" evidence="8">
    <location>
        <position position="37"/>
    </location>
</feature>
<keyword evidence="4 8" id="KW-0566">Pantothenate biosynthesis</keyword>
<feature type="binding site" evidence="8">
    <location>
        <position position="61"/>
    </location>
    <ligand>
        <name>(R)-pantoate</name>
        <dbReference type="ChEBI" id="CHEBI:15980"/>
    </ligand>
</feature>
<dbReference type="NCBIfam" id="TIGR00018">
    <property type="entry name" value="panC"/>
    <property type="match status" value="1"/>
</dbReference>
<keyword evidence="8" id="KW-0963">Cytoplasm</keyword>
<feature type="binding site" evidence="8">
    <location>
        <begin position="30"/>
        <end position="37"/>
    </location>
    <ligand>
        <name>ATP</name>
        <dbReference type="ChEBI" id="CHEBI:30616"/>
    </ligand>
</feature>
<dbReference type="NCBIfam" id="TIGR00125">
    <property type="entry name" value="cyt_tran_rel"/>
    <property type="match status" value="1"/>
</dbReference>
<comment type="subcellular location">
    <subcellularLocation>
        <location evidence="8">Cytoplasm</location>
    </subcellularLocation>
</comment>
<dbReference type="CDD" id="cd00560">
    <property type="entry name" value="PanC"/>
    <property type="match status" value="1"/>
</dbReference>
<evidence type="ECO:0000256" key="7">
    <source>
        <dbReference type="ARBA" id="ARBA00048258"/>
    </source>
</evidence>
<comment type="similarity">
    <text evidence="2 8">Belongs to the pantothenate synthetase family.</text>
</comment>
<dbReference type="EC" id="6.3.2.1" evidence="8"/>
<evidence type="ECO:0000256" key="6">
    <source>
        <dbReference type="ARBA" id="ARBA00022840"/>
    </source>
</evidence>
<evidence type="ECO:0000256" key="1">
    <source>
        <dbReference type="ARBA" id="ARBA00004990"/>
    </source>
</evidence>
<dbReference type="Gene3D" id="3.30.1300.10">
    <property type="entry name" value="Pantoate-beta-alanine ligase, C-terminal domain"/>
    <property type="match status" value="1"/>
</dbReference>
<evidence type="ECO:0000256" key="8">
    <source>
        <dbReference type="HAMAP-Rule" id="MF_00158"/>
    </source>
</evidence>
<dbReference type="PANTHER" id="PTHR21299:SF1">
    <property type="entry name" value="PANTOATE--BETA-ALANINE LIGASE"/>
    <property type="match status" value="1"/>
</dbReference>
<dbReference type="Proteomes" id="UP001250932">
    <property type="component" value="Unassembled WGS sequence"/>
</dbReference>
<keyword evidence="3 8" id="KW-0436">Ligase</keyword>
<evidence type="ECO:0000313" key="9">
    <source>
        <dbReference type="EMBL" id="MDT7043227.1"/>
    </source>
</evidence>
<keyword evidence="10" id="KW-1185">Reference proteome</keyword>
<accession>A0ABU3K9Y8</accession>
<comment type="caution">
    <text evidence="9">The sequence shown here is derived from an EMBL/GenBank/DDBJ whole genome shotgun (WGS) entry which is preliminary data.</text>
</comment>
<reference evidence="9 10" key="1">
    <citation type="journal article" date="2023" name="ISME J.">
        <title>Cultivation and genomic characterization of novel and ubiquitous marine nitrite-oxidizing bacteria from the Nitrospirales.</title>
        <authorList>
            <person name="Mueller A.J."/>
            <person name="Daebeler A."/>
            <person name="Herbold C.W."/>
            <person name="Kirkegaard R.H."/>
            <person name="Daims H."/>
        </authorList>
    </citation>
    <scope>NUCLEOTIDE SEQUENCE [LARGE SCALE GENOMIC DNA]</scope>
    <source>
        <strain evidence="9 10">EB</strain>
    </source>
</reference>
<protein>
    <recommendedName>
        <fullName evidence="8">Pantothenate synthetase</fullName>
        <shortName evidence="8">PS</shortName>
        <ecNumber evidence="8">6.3.2.1</ecNumber>
    </recommendedName>
    <alternativeName>
        <fullName evidence="8">Pantoate--beta-alanine ligase</fullName>
    </alternativeName>
    <alternativeName>
        <fullName evidence="8">Pantoate-activating enzyme</fullName>
    </alternativeName>
</protein>
<comment type="subunit">
    <text evidence="8">Homodimer.</text>
</comment>
<comment type="catalytic activity">
    <reaction evidence="7 8">
        <text>(R)-pantoate + beta-alanine + ATP = (R)-pantothenate + AMP + diphosphate + H(+)</text>
        <dbReference type="Rhea" id="RHEA:10912"/>
        <dbReference type="ChEBI" id="CHEBI:15378"/>
        <dbReference type="ChEBI" id="CHEBI:15980"/>
        <dbReference type="ChEBI" id="CHEBI:29032"/>
        <dbReference type="ChEBI" id="CHEBI:30616"/>
        <dbReference type="ChEBI" id="CHEBI:33019"/>
        <dbReference type="ChEBI" id="CHEBI:57966"/>
        <dbReference type="ChEBI" id="CHEBI:456215"/>
        <dbReference type="EC" id="6.3.2.1"/>
    </reaction>
</comment>
<keyword evidence="5 8" id="KW-0547">Nucleotide-binding</keyword>
<comment type="function">
    <text evidence="8">Catalyzes the condensation of pantoate with beta-alanine in an ATP-dependent reaction via a pantoyl-adenylate intermediate.</text>
</comment>
<evidence type="ECO:0000313" key="10">
    <source>
        <dbReference type="Proteomes" id="UP001250932"/>
    </source>
</evidence>
<gene>
    <name evidence="8 9" type="primary">panC</name>
    <name evidence="9" type="ORF">PPG34_12775</name>
</gene>
<feature type="binding site" evidence="8">
    <location>
        <begin position="184"/>
        <end position="187"/>
    </location>
    <ligand>
        <name>ATP</name>
        <dbReference type="ChEBI" id="CHEBI:30616"/>
    </ligand>
</feature>
<dbReference type="InterPro" id="IPR042176">
    <property type="entry name" value="Pantoate_ligase_C"/>
</dbReference>
<evidence type="ECO:0000256" key="2">
    <source>
        <dbReference type="ARBA" id="ARBA00009256"/>
    </source>
</evidence>
<dbReference type="InterPro" id="IPR003721">
    <property type="entry name" value="Pantoate_ligase"/>
</dbReference>
<dbReference type="InterPro" id="IPR014729">
    <property type="entry name" value="Rossmann-like_a/b/a_fold"/>
</dbReference>
<dbReference type="Gene3D" id="3.40.50.620">
    <property type="entry name" value="HUPs"/>
    <property type="match status" value="1"/>
</dbReference>
<comment type="miscellaneous">
    <text evidence="8">The reaction proceeds by a bi uni uni bi ping pong mechanism.</text>
</comment>
<dbReference type="EMBL" id="JAQOUE010000001">
    <property type="protein sequence ID" value="MDT7043227.1"/>
    <property type="molecule type" value="Genomic_DNA"/>
</dbReference>
<dbReference type="Pfam" id="PF02569">
    <property type="entry name" value="Pantoate_ligase"/>
    <property type="match status" value="1"/>
</dbReference>
<evidence type="ECO:0000256" key="4">
    <source>
        <dbReference type="ARBA" id="ARBA00022655"/>
    </source>
</evidence>
<sequence>MRTIRTIQAFRTWRRQQDSRKTSLGFVPTMGALHAGHRSLIQRARETCETVVVSIFVNPLQFGPKEDYRHYPRDLIRDLKICEEERVDVVFAPQLAALFPLRFQTTVTVGVLSKRWEGESRPSHFQGVTTIVTKLLNLARPTHTFFGQKDYQQCVVIQQLVKDLELTTKIILCPTIRDTDGLALSSRNQYLTPLQRQQAKLLYQALSAGKQAIAKGKYTNKDICQTMHRVVNTHHGISVDYLVCCDAMTLEPLKQVEGKVVLLGAIRLGKVRLIDNLLVRVRH</sequence>
<feature type="binding site" evidence="8">
    <location>
        <position position="61"/>
    </location>
    <ligand>
        <name>beta-alanine</name>
        <dbReference type="ChEBI" id="CHEBI:57966"/>
    </ligand>
</feature>
<dbReference type="RefSeq" id="WP_313833752.1">
    <property type="nucleotide sequence ID" value="NZ_JAQOUE010000001.1"/>
</dbReference>
<organism evidence="9 10">
    <name type="scientific">Candidatus Nitronereus thalassa</name>
    <dbReference type="NCBI Taxonomy" id="3020898"/>
    <lineage>
        <taxon>Bacteria</taxon>
        <taxon>Pseudomonadati</taxon>
        <taxon>Nitrospirota</taxon>
        <taxon>Nitrospiria</taxon>
        <taxon>Nitrospirales</taxon>
        <taxon>Nitrospiraceae</taxon>
        <taxon>Candidatus Nitronereus</taxon>
    </lineage>
</organism>